<evidence type="ECO:0000256" key="1">
    <source>
        <dbReference type="ARBA" id="ARBA00004613"/>
    </source>
</evidence>
<protein>
    <submittedName>
        <fullName evidence="8">Divergent protein kinase domain 2B</fullName>
    </submittedName>
</protein>
<accession>A0A6J2WFP5</accession>
<evidence type="ECO:0000313" key="7">
    <source>
        <dbReference type="Proteomes" id="UP000504632"/>
    </source>
</evidence>
<dbReference type="GeneID" id="115823197"/>
<dbReference type="AlphaFoldDB" id="A0A6J2WFP5"/>
<feature type="chain" id="PRO_5027087463" evidence="5">
    <location>
        <begin position="21"/>
        <end position="418"/>
    </location>
</feature>
<dbReference type="Pfam" id="PF12260">
    <property type="entry name" value="PIP49_C"/>
    <property type="match status" value="1"/>
</dbReference>
<dbReference type="CTD" id="79742"/>
<gene>
    <name evidence="8" type="primary">dipk2b</name>
</gene>
<sequence length="418" mass="47543">MVDVGLDIWVVSSVLALVASSPSLAPQEKTYKFGRGFLGLDKCNACVGTSICKKFSKEEIRFERWLSSQLHLPSAKRTTYEGNYTDASQIERPVMLSWLMSPHLHQVSDWSICRSAGRERTCSIEAVLRATPRFQTWARSNLLLPSMVQGLATPMLRCPSQRLLDRIVRRYFEVTDVGSMQMKHFTYKDKLRLLYTMAVNQHPLMLQMFPGMEGWPFPRYHGSCGRVVVWAGGRALRNLYSSPLERRVDAAYQLLRITQSLASNSLHFNLYYTSVSEDMFGTLDDGRVFITDASTIGIIDLQDGFYPDQGLEHQSVDIFSCLSGSCERPPPCEHVQPSQSFLLLCRNILTKLLAPNDVRSAHLPGEAMRQLTVCANQSQSDQRILTAAQSLTELLKPMRPCSRQYEYRYPECLYIHNF</sequence>
<dbReference type="GO" id="GO:0016301">
    <property type="term" value="F:kinase activity"/>
    <property type="evidence" value="ECO:0007669"/>
    <property type="project" value="UniProtKB-KW"/>
</dbReference>
<comment type="subcellular location">
    <subcellularLocation>
        <location evidence="1">Secreted</location>
    </subcellularLocation>
</comment>
<evidence type="ECO:0000313" key="8">
    <source>
        <dbReference type="RefSeq" id="XP_030643084.1"/>
    </source>
</evidence>
<keyword evidence="8" id="KW-0808">Transferase</keyword>
<dbReference type="InterPro" id="IPR020519">
    <property type="entry name" value="DIPK2A/B"/>
</dbReference>
<evidence type="ECO:0000259" key="6">
    <source>
        <dbReference type="Pfam" id="PF12260"/>
    </source>
</evidence>
<evidence type="ECO:0000256" key="2">
    <source>
        <dbReference type="ARBA" id="ARBA00006338"/>
    </source>
</evidence>
<name>A0A6J2WFP5_CHACN</name>
<dbReference type="PANTHER" id="PTHR32073:SF8">
    <property type="entry name" value="DIVERGENT PROTEIN KINASE DOMAIN 2B"/>
    <property type="match status" value="1"/>
</dbReference>
<organism evidence="7 8">
    <name type="scientific">Chanos chanos</name>
    <name type="common">Milkfish</name>
    <name type="synonym">Mugil chanos</name>
    <dbReference type="NCBI Taxonomy" id="29144"/>
    <lineage>
        <taxon>Eukaryota</taxon>
        <taxon>Metazoa</taxon>
        <taxon>Chordata</taxon>
        <taxon>Craniata</taxon>
        <taxon>Vertebrata</taxon>
        <taxon>Euteleostomi</taxon>
        <taxon>Actinopterygii</taxon>
        <taxon>Neopterygii</taxon>
        <taxon>Teleostei</taxon>
        <taxon>Ostariophysi</taxon>
        <taxon>Gonorynchiformes</taxon>
        <taxon>Chanidae</taxon>
        <taxon>Chanos</taxon>
    </lineage>
</organism>
<evidence type="ECO:0000256" key="4">
    <source>
        <dbReference type="ARBA" id="ARBA00022729"/>
    </source>
</evidence>
<comment type="similarity">
    <text evidence="2">Belongs to the DIPK family.</text>
</comment>
<keyword evidence="3" id="KW-0964">Secreted</keyword>
<dbReference type="PANTHER" id="PTHR32073">
    <property type="entry name" value="GH11358P"/>
    <property type="match status" value="1"/>
</dbReference>
<feature type="signal peptide" evidence="5">
    <location>
        <begin position="1"/>
        <end position="20"/>
    </location>
</feature>
<evidence type="ECO:0000256" key="3">
    <source>
        <dbReference type="ARBA" id="ARBA00022525"/>
    </source>
</evidence>
<dbReference type="OrthoDB" id="10035316at2759"/>
<keyword evidence="8" id="KW-0418">Kinase</keyword>
<reference evidence="8" key="1">
    <citation type="submission" date="2025-08" db="UniProtKB">
        <authorList>
            <consortium name="RefSeq"/>
        </authorList>
    </citation>
    <scope>IDENTIFICATION</scope>
</reference>
<evidence type="ECO:0000256" key="5">
    <source>
        <dbReference type="SAM" id="SignalP"/>
    </source>
</evidence>
<dbReference type="Proteomes" id="UP000504632">
    <property type="component" value="Chromosome 10"/>
</dbReference>
<dbReference type="GO" id="GO:0005576">
    <property type="term" value="C:extracellular region"/>
    <property type="evidence" value="ECO:0007669"/>
    <property type="project" value="UniProtKB-SubCell"/>
</dbReference>
<dbReference type="RefSeq" id="XP_030643084.1">
    <property type="nucleotide sequence ID" value="XM_030787224.1"/>
</dbReference>
<keyword evidence="7" id="KW-1185">Reference proteome</keyword>
<keyword evidence="4 5" id="KW-0732">Signal</keyword>
<dbReference type="InParanoid" id="A0A6J2WFP5"/>
<dbReference type="InterPro" id="IPR022049">
    <property type="entry name" value="FAM69_kinase_dom"/>
</dbReference>
<feature type="domain" description="FAM69 protein-kinase" evidence="6">
    <location>
        <begin position="194"/>
        <end position="376"/>
    </location>
</feature>
<proteinExistence type="inferred from homology"/>